<proteinExistence type="predicted"/>
<feature type="chain" id="PRO_5044578796" evidence="1">
    <location>
        <begin position="20"/>
        <end position="60"/>
    </location>
</feature>
<dbReference type="KEGG" id="vhr:AL538_28360"/>
<sequence>MKKCFLFLACSAFAFSSFAYNNGNGGTTNLGPIVECVLPSGDVAHLPSEMCRFQGGSWDN</sequence>
<gene>
    <name evidence="2" type="ORF">AL538_28360</name>
    <name evidence="3" type="ORF">DS957_025490</name>
</gene>
<organism evidence="3 5">
    <name type="scientific">Vibrio harveyi</name>
    <name type="common">Beneckea harveyi</name>
    <dbReference type="NCBI Taxonomy" id="669"/>
    <lineage>
        <taxon>Bacteria</taxon>
        <taxon>Pseudomonadati</taxon>
        <taxon>Pseudomonadota</taxon>
        <taxon>Gammaproteobacteria</taxon>
        <taxon>Vibrionales</taxon>
        <taxon>Vibrionaceae</taxon>
        <taxon>Vibrio</taxon>
    </lineage>
</organism>
<protein>
    <submittedName>
        <fullName evidence="3">Uncharacterized protein</fullName>
    </submittedName>
</protein>
<name>A0A2S0S3W8_VIBHA</name>
<feature type="signal peptide" evidence="1">
    <location>
        <begin position="1"/>
        <end position="19"/>
    </location>
</feature>
<accession>A0A2S0S3W8</accession>
<evidence type="ECO:0000313" key="5">
    <source>
        <dbReference type="Proteomes" id="UP000253437"/>
    </source>
</evidence>
<dbReference type="Proteomes" id="UP000067422">
    <property type="component" value="Chromosome 1"/>
</dbReference>
<evidence type="ECO:0000256" key="1">
    <source>
        <dbReference type="SAM" id="SignalP"/>
    </source>
</evidence>
<reference evidence="4" key="1">
    <citation type="submission" date="2015-12" db="EMBL/GenBank/DDBJ databases">
        <title>FDA dAtabase for Regulatory Grade micrObial Sequences (FDA-ARGOS): Supporting development and validation of Infectious Disease Dx tests.</title>
        <authorList>
            <person name="Hoffmann M."/>
            <person name="Allard M."/>
            <person name="Evans P."/>
            <person name="Brown E."/>
            <person name="Tallon L.J."/>
            <person name="Sadzewicz L."/>
            <person name="Sengamalay N."/>
            <person name="Ott S."/>
            <person name="Godinez A."/>
            <person name="Nagaraj S."/>
            <person name="Vyas G."/>
            <person name="Aluvathingal J."/>
            <person name="Nadendla S."/>
            <person name="Geyer C."/>
            <person name="Sichtig H."/>
        </authorList>
    </citation>
    <scope>NUCLEOTIDE SEQUENCE [LARGE SCALE GENOMIC DNA]</scope>
    <source>
        <strain evidence="4">ATCC 43516</strain>
    </source>
</reference>
<keyword evidence="1" id="KW-0732">Signal</keyword>
<dbReference type="EMBL" id="QOUW02000181">
    <property type="protein sequence ID" value="RIW02268.1"/>
    <property type="molecule type" value="Genomic_DNA"/>
</dbReference>
<dbReference type="Proteomes" id="UP000253437">
    <property type="component" value="Unassembled WGS sequence"/>
</dbReference>
<evidence type="ECO:0000313" key="2">
    <source>
        <dbReference type="EMBL" id="AUW38301.1"/>
    </source>
</evidence>
<evidence type="ECO:0000313" key="3">
    <source>
        <dbReference type="EMBL" id="RIW02268.1"/>
    </source>
</evidence>
<dbReference type="GeneID" id="83582591"/>
<dbReference type="RefSeq" id="WP_100216240.1">
    <property type="nucleotide sequence ID" value="NZ_AP031614.1"/>
</dbReference>
<keyword evidence="4" id="KW-1185">Reference proteome</keyword>
<evidence type="ECO:0000313" key="4">
    <source>
        <dbReference type="Proteomes" id="UP000067422"/>
    </source>
</evidence>
<reference evidence="3 5" key="3">
    <citation type="submission" date="2018-08" db="EMBL/GenBank/DDBJ databases">
        <title>Vibrio harveyi strains pathogenic to white snook Centropomus viridis Lockington (1877) and potential probiotic bacteria.</title>
        <authorList>
            <person name="Soto-Rodriguez S."/>
            <person name="Gomez-Gil B."/>
            <person name="Lozano-Olvera R."/>
        </authorList>
    </citation>
    <scope>NUCLEOTIDE SEQUENCE [LARGE SCALE GENOMIC DNA]</scope>
    <source>
        <strain evidence="3 5">CAIM 1508</strain>
    </source>
</reference>
<reference evidence="2" key="2">
    <citation type="submission" date="2018-01" db="EMBL/GenBank/DDBJ databases">
        <title>FDA dAtabase for Regulatory Grade micrObial Sequences (FDA-ARGOS): Supporting development and validation of Infectious Disease Dx tests.</title>
        <authorList>
            <person name="Hoffmann M."/>
            <person name="Allard M."/>
            <person name="Evans P."/>
            <person name="Brown E."/>
            <person name="Tallon L."/>
            <person name="Sadzewicz L."/>
            <person name="Sengamalay N."/>
            <person name="Ott S."/>
            <person name="Godinez A."/>
            <person name="Nagaraj S."/>
            <person name="Vyas G."/>
            <person name="Aluvathingal J."/>
            <person name="Nadendla S."/>
            <person name="Geyer C."/>
            <person name="Sichtig H."/>
        </authorList>
    </citation>
    <scope>NUCLEOTIDE SEQUENCE</scope>
    <source>
        <strain evidence="2">FDAARGOS_107</strain>
    </source>
</reference>
<dbReference type="AlphaFoldDB" id="A0A2S0S3W8"/>
<dbReference type="EMBL" id="CP014038">
    <property type="protein sequence ID" value="AUW38301.1"/>
    <property type="molecule type" value="Genomic_DNA"/>
</dbReference>